<evidence type="ECO:0008006" key="13">
    <source>
        <dbReference type="Google" id="ProtNLM"/>
    </source>
</evidence>
<dbReference type="Pfam" id="PF13243">
    <property type="entry name" value="SQHop_cyclase_C"/>
    <property type="match status" value="1"/>
</dbReference>
<dbReference type="GO" id="GO:0031201">
    <property type="term" value="C:SNARE complex"/>
    <property type="evidence" value="ECO:0007669"/>
    <property type="project" value="InterPro"/>
</dbReference>
<dbReference type="Gene3D" id="1.50.10.160">
    <property type="match status" value="1"/>
</dbReference>
<comment type="caution">
    <text evidence="11">The sequence shown here is derived from an EMBL/GenBank/DDBJ whole genome shotgun (WGS) entry which is preliminary data.</text>
</comment>
<dbReference type="GO" id="GO:0032259">
    <property type="term" value="P:methylation"/>
    <property type="evidence" value="ECO:0007669"/>
    <property type="project" value="UniProtKB-KW"/>
</dbReference>
<dbReference type="NCBIfam" id="TIGR01787">
    <property type="entry name" value="squalene_cyclas"/>
    <property type="match status" value="1"/>
</dbReference>
<dbReference type="InterPro" id="IPR008930">
    <property type="entry name" value="Terpenoid_cyclase/PrenylTrfase"/>
</dbReference>
<dbReference type="Pfam" id="PF03141">
    <property type="entry name" value="Methyltransf_29"/>
    <property type="match status" value="2"/>
</dbReference>
<keyword evidence="7" id="KW-0413">Isomerase</keyword>
<dbReference type="GO" id="GO:0005811">
    <property type="term" value="C:lipid droplet"/>
    <property type="evidence" value="ECO:0007669"/>
    <property type="project" value="InterPro"/>
</dbReference>
<keyword evidence="5" id="KW-0677">Repeat</keyword>
<dbReference type="InterPro" id="IPR044766">
    <property type="entry name" value="NPSN/SNAP25-like_N_SNARE"/>
</dbReference>
<dbReference type="InterPro" id="IPR032696">
    <property type="entry name" value="SQ_cyclase_C"/>
</dbReference>
<dbReference type="InterPro" id="IPR032697">
    <property type="entry name" value="SQ_cyclase_N"/>
</dbReference>
<dbReference type="Pfam" id="PF13249">
    <property type="entry name" value="SQHop_cyclase_N"/>
    <property type="match status" value="1"/>
</dbReference>
<dbReference type="Gene3D" id="3.90.180.10">
    <property type="entry name" value="Medium-chain alcohol dehydrogenases, catalytic domain"/>
    <property type="match status" value="1"/>
</dbReference>
<proteinExistence type="inferred from homology"/>
<dbReference type="GO" id="GO:0016104">
    <property type="term" value="P:triterpenoid biosynthetic process"/>
    <property type="evidence" value="ECO:0007669"/>
    <property type="project" value="InterPro"/>
</dbReference>
<evidence type="ECO:0000313" key="12">
    <source>
        <dbReference type="Proteomes" id="UP000631114"/>
    </source>
</evidence>
<keyword evidence="12" id="KW-1185">Reference proteome</keyword>
<keyword evidence="4" id="KW-0489">Methyltransferase</keyword>
<dbReference type="Gene3D" id="1.50.10.20">
    <property type="match status" value="2"/>
</dbReference>
<gene>
    <name evidence="11" type="ORF">IFM89_006463</name>
</gene>
<dbReference type="InterPro" id="IPR018333">
    <property type="entry name" value="Squalene_cyclase"/>
</dbReference>
<name>A0A835IJW9_9MAGN</name>
<keyword evidence="4" id="KW-0808">Transferase</keyword>
<sequence length="913" mass="103032">MTSVIPEDWRTVCAGTGRLCHVQSEETTKSVDSCTKILEDIQDDATKTLITLHQPGEQITRTHEGEKLLGSLGGTFSKTWKPKKTKAIKGPVITRDDSFKRRGNHLEQREKLGLTSVPKRRSNPRKPASEPTTALQKVEVEKTKQDDGLNDLSDILGELKVCDDRHSELILCLDKNLIYQMRLKLDLSLMEHYERHCPLPERCFNCLIPPPTGYKVPVKWPRNRGEVWKANIPHTHLAHEKSDQNWIFEKGEKIIFPGGAPNDVHQSQIQFALERGIPAYLGVLGTKRLPYPSRSFELAHCSHSFLPDARSNSEEGRLYLAYVSEGLGKSQNWKDILKYERKNGSLFNSPSTIATALAKLQDINCLNYLRSLLENSGNAEARDELLKAAGELFTNVASGVLRVRVNHTYPLSQAAQAHVDLENRKTTGSVVLIPDGADLTMMEVGDFTEGHSTMFGTALNYIALHLLGEEANAGVVDKARKWILDHGGVTSIPSWGKTYLSVLGVYEWSGLNPMPPEFWFSPSYFPIHPEVCRSHHRSHTFLEGGTIYSTIKKSIGIKHVILAASEPSLKHWPFSLLREKSLQEVYNMLSCWAEDPNSDAFKYHLARIRDYLWIAEDGMKMQNLGSQSWDAFFAIQAILACNLLEEYGPTLKRGHEFLKKSQVQENPQGDFRSMYRHTSEGAWSFSDRDTAWQVSDCTAEGIKVMLLLSQLPVDIVGEKMEPKRLYDAVNILLSLQVLNPSEVFTNSVVEHEYIECTSSAIQALMMFKNLYPEHRTHEIRLSIARAVHFLEEIQRPDGSWYGNWGVCFTYGTWFGVEGLVAAGKTYRNCKAIQSACQFLLHTQRDSDGWGESYDSCPDEEYTHLEGNRLNLVQTAWAMMALICAGQAKRDPTPLHRAARLLINSQMENGSFPQ</sequence>
<dbReference type="GO" id="GO:0016866">
    <property type="term" value="F:intramolecular transferase activity"/>
    <property type="evidence" value="ECO:0007669"/>
    <property type="project" value="InterPro"/>
</dbReference>
<dbReference type="EMBL" id="JADFTS010000002">
    <property type="protein sequence ID" value="KAF9619276.1"/>
    <property type="molecule type" value="Genomic_DNA"/>
</dbReference>
<feature type="region of interest" description="Disordered" evidence="8">
    <location>
        <begin position="104"/>
        <end position="135"/>
    </location>
</feature>
<dbReference type="AlphaFoldDB" id="A0A835IJW9"/>
<evidence type="ECO:0000256" key="6">
    <source>
        <dbReference type="ARBA" id="ARBA00023136"/>
    </source>
</evidence>
<reference evidence="11 12" key="1">
    <citation type="submission" date="2020-10" db="EMBL/GenBank/DDBJ databases">
        <title>The Coptis chinensis genome and diversification of protoberbering-type alkaloids.</title>
        <authorList>
            <person name="Wang B."/>
            <person name="Shu S."/>
            <person name="Song C."/>
            <person name="Liu Y."/>
        </authorList>
    </citation>
    <scope>NUCLEOTIDE SEQUENCE [LARGE SCALE GENOMIC DNA]</scope>
    <source>
        <strain evidence="11">HL-2020</strain>
        <tissue evidence="11">Leaf</tissue>
    </source>
</reference>
<evidence type="ECO:0000256" key="1">
    <source>
        <dbReference type="ARBA" id="ARBA00004370"/>
    </source>
</evidence>
<dbReference type="SUPFAM" id="SSF48239">
    <property type="entry name" value="Terpenoid cyclases/Protein prenyltransferases"/>
    <property type="match status" value="2"/>
</dbReference>
<evidence type="ECO:0000256" key="2">
    <source>
        <dbReference type="ARBA" id="ARBA00009755"/>
    </source>
</evidence>
<organism evidence="11 12">
    <name type="scientific">Coptis chinensis</name>
    <dbReference type="NCBI Taxonomy" id="261450"/>
    <lineage>
        <taxon>Eukaryota</taxon>
        <taxon>Viridiplantae</taxon>
        <taxon>Streptophyta</taxon>
        <taxon>Embryophyta</taxon>
        <taxon>Tracheophyta</taxon>
        <taxon>Spermatophyta</taxon>
        <taxon>Magnoliopsida</taxon>
        <taxon>Ranunculales</taxon>
        <taxon>Ranunculaceae</taxon>
        <taxon>Coptidoideae</taxon>
        <taxon>Coptis</taxon>
    </lineage>
</organism>
<dbReference type="PROSITE" id="PS01074">
    <property type="entry name" value="TERPENE_SYNTHASES"/>
    <property type="match status" value="1"/>
</dbReference>
<accession>A0A835IJW9</accession>
<comment type="similarity">
    <text evidence="2">Belongs to the terpene cyclase/mutase family.</text>
</comment>
<evidence type="ECO:0000256" key="5">
    <source>
        <dbReference type="ARBA" id="ARBA00022737"/>
    </source>
</evidence>
<evidence type="ECO:0000259" key="10">
    <source>
        <dbReference type="Pfam" id="PF13249"/>
    </source>
</evidence>
<dbReference type="InterPro" id="IPR002365">
    <property type="entry name" value="Terpene_synthase_CS"/>
</dbReference>
<evidence type="ECO:0000256" key="3">
    <source>
        <dbReference type="ARBA" id="ARBA00022448"/>
    </source>
</evidence>
<dbReference type="GO" id="GO:0005484">
    <property type="term" value="F:SNAP receptor activity"/>
    <property type="evidence" value="ECO:0007669"/>
    <property type="project" value="InterPro"/>
</dbReference>
<dbReference type="Proteomes" id="UP000631114">
    <property type="component" value="Unassembled WGS sequence"/>
</dbReference>
<dbReference type="GO" id="GO:0008168">
    <property type="term" value="F:methyltransferase activity"/>
    <property type="evidence" value="ECO:0007669"/>
    <property type="project" value="UniProtKB-KW"/>
</dbReference>
<dbReference type="Pfam" id="PF13602">
    <property type="entry name" value="ADH_zinc_N_2"/>
    <property type="match status" value="1"/>
</dbReference>
<keyword evidence="6" id="KW-0472">Membrane</keyword>
<evidence type="ECO:0000313" key="11">
    <source>
        <dbReference type="EMBL" id="KAF9619276.1"/>
    </source>
</evidence>
<dbReference type="SUPFAM" id="SSF58038">
    <property type="entry name" value="SNARE fusion complex"/>
    <property type="match status" value="1"/>
</dbReference>
<evidence type="ECO:0000256" key="8">
    <source>
        <dbReference type="SAM" id="MobiDB-lite"/>
    </source>
</evidence>
<protein>
    <recommendedName>
        <fullName evidence="13">Terpene cyclase/mutase family member</fullName>
    </recommendedName>
</protein>
<dbReference type="OrthoDB" id="21502at2759"/>
<dbReference type="InterPro" id="IPR004159">
    <property type="entry name" value="Put_SAM_MeTrfase"/>
</dbReference>
<keyword evidence="3" id="KW-0813">Transport</keyword>
<evidence type="ECO:0000256" key="7">
    <source>
        <dbReference type="ARBA" id="ARBA00023235"/>
    </source>
</evidence>
<evidence type="ECO:0000256" key="4">
    <source>
        <dbReference type="ARBA" id="ARBA00022603"/>
    </source>
</evidence>
<feature type="domain" description="Squalene cyclase C-terminal" evidence="9">
    <location>
        <begin position="628"/>
        <end position="911"/>
    </location>
</feature>
<dbReference type="Gene3D" id="1.20.5.110">
    <property type="match status" value="1"/>
</dbReference>
<dbReference type="PANTHER" id="PTHR11764">
    <property type="entry name" value="TERPENE CYCLASE/MUTASE FAMILY MEMBER"/>
    <property type="match status" value="1"/>
</dbReference>
<comment type="subcellular location">
    <subcellularLocation>
        <location evidence="1">Membrane</location>
    </subcellularLocation>
</comment>
<dbReference type="CDD" id="cd15861">
    <property type="entry name" value="SNARE_SNAP25N_23N_29N_SEC9N"/>
    <property type="match status" value="1"/>
</dbReference>
<dbReference type="PANTHER" id="PTHR11764:SF58">
    <property type="entry name" value="BETA-AMYRIN SYNTHASE-RELATED"/>
    <property type="match status" value="1"/>
</dbReference>
<evidence type="ECO:0000259" key="9">
    <source>
        <dbReference type="Pfam" id="PF13243"/>
    </source>
</evidence>
<feature type="domain" description="Squalene cyclase N-terminal" evidence="10">
    <location>
        <begin position="447"/>
        <end position="539"/>
    </location>
</feature>